<organism evidence="1 2">
    <name type="scientific">Gossypium australe</name>
    <dbReference type="NCBI Taxonomy" id="47621"/>
    <lineage>
        <taxon>Eukaryota</taxon>
        <taxon>Viridiplantae</taxon>
        <taxon>Streptophyta</taxon>
        <taxon>Embryophyta</taxon>
        <taxon>Tracheophyta</taxon>
        <taxon>Spermatophyta</taxon>
        <taxon>Magnoliopsida</taxon>
        <taxon>eudicotyledons</taxon>
        <taxon>Gunneridae</taxon>
        <taxon>Pentapetalae</taxon>
        <taxon>rosids</taxon>
        <taxon>malvids</taxon>
        <taxon>Malvales</taxon>
        <taxon>Malvaceae</taxon>
        <taxon>Malvoideae</taxon>
        <taxon>Gossypium</taxon>
    </lineage>
</organism>
<sequence>MIFSNKLFIPAWTIVKPFRPFGLLSLHHNIPRILHPLPRSRREETAHTHCAFYLLIGSDGSKRELVASCPRSKSLLRAQKSLAHNSCSSIPRRGYEINAHD</sequence>
<accession>A0A5B6ULV4</accession>
<comment type="caution">
    <text evidence="1">The sequence shown here is derived from an EMBL/GenBank/DDBJ whole genome shotgun (WGS) entry which is preliminary data.</text>
</comment>
<evidence type="ECO:0000313" key="1">
    <source>
        <dbReference type="EMBL" id="KAA3457434.1"/>
    </source>
</evidence>
<evidence type="ECO:0000313" key="2">
    <source>
        <dbReference type="Proteomes" id="UP000325315"/>
    </source>
</evidence>
<dbReference type="EMBL" id="SMMG02000011">
    <property type="protein sequence ID" value="KAA3457434.1"/>
    <property type="molecule type" value="Genomic_DNA"/>
</dbReference>
<proteinExistence type="predicted"/>
<gene>
    <name evidence="1" type="primary">dnaJ</name>
    <name evidence="1" type="ORF">EPI10_004116</name>
</gene>
<name>A0A5B6ULV4_9ROSI</name>
<keyword evidence="2" id="KW-1185">Reference proteome</keyword>
<dbReference type="AlphaFoldDB" id="A0A5B6ULV4"/>
<dbReference type="Proteomes" id="UP000325315">
    <property type="component" value="Unassembled WGS sequence"/>
</dbReference>
<reference evidence="2" key="1">
    <citation type="journal article" date="2019" name="Plant Biotechnol. J.">
        <title>Genome sequencing of the Australian wild diploid species Gossypium australe highlights disease resistance and delayed gland morphogenesis.</title>
        <authorList>
            <person name="Cai Y."/>
            <person name="Cai X."/>
            <person name="Wang Q."/>
            <person name="Wang P."/>
            <person name="Zhang Y."/>
            <person name="Cai C."/>
            <person name="Xu Y."/>
            <person name="Wang K."/>
            <person name="Zhou Z."/>
            <person name="Wang C."/>
            <person name="Geng S."/>
            <person name="Li B."/>
            <person name="Dong Q."/>
            <person name="Hou Y."/>
            <person name="Wang H."/>
            <person name="Ai P."/>
            <person name="Liu Z."/>
            <person name="Yi F."/>
            <person name="Sun M."/>
            <person name="An G."/>
            <person name="Cheng J."/>
            <person name="Zhang Y."/>
            <person name="Shi Q."/>
            <person name="Xie Y."/>
            <person name="Shi X."/>
            <person name="Chang Y."/>
            <person name="Huang F."/>
            <person name="Chen Y."/>
            <person name="Hong S."/>
            <person name="Mi L."/>
            <person name="Sun Q."/>
            <person name="Zhang L."/>
            <person name="Zhou B."/>
            <person name="Peng R."/>
            <person name="Zhang X."/>
            <person name="Liu F."/>
        </authorList>
    </citation>
    <scope>NUCLEOTIDE SEQUENCE [LARGE SCALE GENOMIC DNA]</scope>
    <source>
        <strain evidence="2">cv. PA1801</strain>
    </source>
</reference>
<protein>
    <submittedName>
        <fullName evidence="1">Chaperone DnaJ</fullName>
    </submittedName>
</protein>